<feature type="coiled-coil region" evidence="1">
    <location>
        <begin position="77"/>
        <end position="104"/>
    </location>
</feature>
<sequence>MLLLFFIGPISGQENKKLDFNDMEYLLKILSIEDICEQVKKRGHKIINTLQNRERLANLGFGEKLHIFWPSDTSIQQQNLKKQLQQLGKEIKILQEKADNIDVVSINDIDKDIRSLNQQVTAIQSSVDSLYTRLGITKSDNNEKQIGAIGDIKYSLLPLDEFQKQNGSGWVLLAGQEIEKTPLALVLGIKKLPDARGVFLRGRNYNRSKNEGNPKGDLLVGTYQKDDFKSHGHKTTNANSHNGHGRPATGGDGSEGVGYHTSCNSGGRETRPRCITVNIYVKVY</sequence>
<protein>
    <recommendedName>
        <fullName evidence="5">Tail fiber protein</fullName>
    </recommendedName>
</protein>
<evidence type="ECO:0000256" key="1">
    <source>
        <dbReference type="SAM" id="Coils"/>
    </source>
</evidence>
<evidence type="ECO:0008006" key="5">
    <source>
        <dbReference type="Google" id="ProtNLM"/>
    </source>
</evidence>
<evidence type="ECO:0000313" key="3">
    <source>
        <dbReference type="EMBL" id="BBM84558.1"/>
    </source>
</evidence>
<name>A0A5S9IMD3_UABAM</name>
<reference evidence="3 4" key="1">
    <citation type="submission" date="2019-08" db="EMBL/GenBank/DDBJ databases">
        <title>Complete genome sequence of Candidatus Uab amorphum.</title>
        <authorList>
            <person name="Shiratori T."/>
            <person name="Suzuki S."/>
            <person name="Kakizawa Y."/>
            <person name="Ishida K."/>
        </authorList>
    </citation>
    <scope>NUCLEOTIDE SEQUENCE [LARGE SCALE GENOMIC DNA]</scope>
    <source>
        <strain evidence="3 4">SRT547</strain>
    </source>
</reference>
<feature type="region of interest" description="Disordered" evidence="2">
    <location>
        <begin position="228"/>
        <end position="257"/>
    </location>
</feature>
<keyword evidence="1" id="KW-0175">Coiled coil</keyword>
<dbReference type="SUPFAM" id="SSF88874">
    <property type="entry name" value="Receptor-binding domain of short tail fibre protein gp12"/>
    <property type="match status" value="1"/>
</dbReference>
<dbReference type="Proteomes" id="UP000326354">
    <property type="component" value="Chromosome"/>
</dbReference>
<gene>
    <name evidence="3" type="ORF">UABAM_02919</name>
</gene>
<dbReference type="KEGG" id="uam:UABAM_02919"/>
<dbReference type="EMBL" id="AP019860">
    <property type="protein sequence ID" value="BBM84558.1"/>
    <property type="molecule type" value="Genomic_DNA"/>
</dbReference>
<proteinExistence type="predicted"/>
<evidence type="ECO:0000313" key="4">
    <source>
        <dbReference type="Proteomes" id="UP000326354"/>
    </source>
</evidence>
<keyword evidence="4" id="KW-1185">Reference proteome</keyword>
<organism evidence="3 4">
    <name type="scientific">Uabimicrobium amorphum</name>
    <dbReference type="NCBI Taxonomy" id="2596890"/>
    <lineage>
        <taxon>Bacteria</taxon>
        <taxon>Pseudomonadati</taxon>
        <taxon>Planctomycetota</taxon>
        <taxon>Candidatus Uabimicrobiia</taxon>
        <taxon>Candidatus Uabimicrobiales</taxon>
        <taxon>Candidatus Uabimicrobiaceae</taxon>
        <taxon>Candidatus Uabimicrobium</taxon>
    </lineage>
</organism>
<evidence type="ECO:0000256" key="2">
    <source>
        <dbReference type="SAM" id="MobiDB-lite"/>
    </source>
</evidence>
<dbReference type="AlphaFoldDB" id="A0A5S9IMD3"/>
<accession>A0A5S9IMD3</accession>